<keyword evidence="1" id="KW-0175">Coiled coil</keyword>
<feature type="coiled-coil region" evidence="1">
    <location>
        <begin position="1511"/>
        <end position="1675"/>
    </location>
</feature>
<dbReference type="PANTHER" id="PTHR18937">
    <property type="entry name" value="STRUCTURAL MAINTENANCE OF CHROMOSOMES SMC FAMILY MEMBER"/>
    <property type="match status" value="1"/>
</dbReference>
<feature type="coiled-coil region" evidence="1">
    <location>
        <begin position="1332"/>
        <end position="1436"/>
    </location>
</feature>
<reference evidence="4" key="1">
    <citation type="submission" date="2016-04" db="EMBL/GenBank/DDBJ databases">
        <authorList>
            <person name="Nguyen H.D."/>
            <person name="Samba Siva P."/>
            <person name="Cullis J."/>
            <person name="Levesque C.A."/>
            <person name="Hambleton S."/>
        </authorList>
    </citation>
    <scope>NUCLEOTIDE SEQUENCE</scope>
    <source>
        <strain evidence="4">DAOMC 236416</strain>
    </source>
</reference>
<organism evidence="4 5">
    <name type="scientific">Tilletia indica</name>
    <dbReference type="NCBI Taxonomy" id="43049"/>
    <lineage>
        <taxon>Eukaryota</taxon>
        <taxon>Fungi</taxon>
        <taxon>Dikarya</taxon>
        <taxon>Basidiomycota</taxon>
        <taxon>Ustilaginomycotina</taxon>
        <taxon>Exobasidiomycetes</taxon>
        <taxon>Tilletiales</taxon>
        <taxon>Tilletiaceae</taxon>
        <taxon>Tilletia</taxon>
    </lineage>
</organism>
<feature type="compositionally biased region" description="Polar residues" evidence="2">
    <location>
        <begin position="699"/>
        <end position="711"/>
    </location>
</feature>
<sequence length="2321" mass="249740">MIPRSQYQQQRPPSPVSLARQHSNASLSPSVPPPGSSPSTSPIPTQQPRSPSIRELRNYHAAQRKSFYTAAVPVPSVSTSLAAASAAVGAPSSAGLGISPSPSPTPPPIPNEHQRKLFYYRTRSGDLVYPDDGESTGGHSSREGYFRGQTPNTNRSSFTRPRAGTLTAGEEDDEEDEPEEELELDYDQHLDDDQGHYDHLRTEDEHNDEDDEDDNEEETRFDDSHLPILESSAPSAAHTEDDDTRRNLSSGSGSGSTSTTAADMGPVDTEDTDPEPSSVFSSPTSTFYGLQTASIKQATAAANSQRLQNATFPRNGTRRRGTDDSQRMASDPDATYAEVEDAYAPMPFPNLPKTKSKKGIIAHMRGKSSVDHIGSSLLSGSMSSPTDDRPAVPPVPPSIAGTLLANHMTTSPKMTSSSLLLNQSLNSSADTSRLSAQGIKSKTSGSAGARLARASQRTSRSLYSDDSNPESHSDEDEQNHTGPSGTGQTSLDSMRSRRNSETDEHSEEGGGVGTRRSSDAGRTTVSSFGNLGPLPNRFSAARYSAAASGPASRRSSGAGAGTTVKRLSNSKRSSQNSKASRRMSKSASALVLRRSAADVTEVLNDGEDQQPSLPFGSRNASGGRLSVRDGGLPVGGTQRGSASAGTSDGLVGNRGRSVTSPDPNDSTSGSSSFWRRPSAPALTTSLVPNSEILAKPHGRSNTPTVQLSEATPPSIDVSQLGAGAGTSRTSPSVLKPASRSSTARSLSVSSGAAAQSPSRSGADLWLSSATAARTAPSSPALSSFSQDLMASDADLVLGGKNEMLVRLLSEQARVDSQTYSVLPSLEALDDAKAEIKRLEIRISDAKRKVKVEMKIRDAAVALRKAYRASPSSATSSYISPSSSGFGRDRLSTGTRLSVGLSAYGGAGSSSRPASPADVPPLPSSSSISGVNKIGRRERTNSTATSISGFSASASGAATPTPGPMSLHPSERAKAEAKAEADVLAATLKVDNVTRDLYAISDRAATVRATVLEHQARVLVHRVETLEAELVGRGGRSAEEERKAVEREKILLEEKTKHQGTIEKLKTELESMAGNLREKEGNLTRLGEQLRESEKARDAQNEQHEAIIKQHADLSKQHDDLSKSHADVSQDREALEEKNKGAEESHRAAISYHATRIAGLENALDLAKRAIEAAKRELAETKTETDKARAAIKSAEDRTALAVEEERLKRVEVQRMADDERIKRSDLEDQVEGLEGSLQSAQREAKELKEDLAETKTAISVLEKDLAGAKMTATQAQTEADQLKSDLSRTETQLKDTRAELASVSKEIEKRYEDRVNRLTAESEVGKAAFKAQQELEKRVKGQQSELAGLQKQLDSANEKVEAEVKRRQTAEERDLDLVTNVSKLESEKKRAQDQIAQLQKELEGQRTAAKNALREQLEAESKCGKLEAQLAEVEVQASTHRDVAQTVQKERDSLDGKVRSHLAEITKLAAAVQQHQDSERSVRDDHETKVLNLSRSVDEHKAVALLAKDDHEKALSEVENLSRRLAEMQVQLETVQNEAKSEAKLRDEFETQNEKLEESIEELDAQLKTLNEEKAQLTAELETLRTQTEHLKAESQLAQQFEDRNEQLEEEIEEMKVKAEQTSAELAQLRAQSGDVAEEARSALEAEQKAHAQTKAELVKAIEASAKALADAEAKHAEALLIAEKAHAETKAELADSKGKLAEAVQTSAMALAEVETRHAEALVLAENAHADTKDGLAKSEAKLIEAVDAAEKAHSGTRAELEDSKTKLAEALDAAHQAHGGITAELIETKAELAETKAELAETKAELVDLQAELAEAVEVADQHEEALQESEEKLHAASQKLGEVLTKLQQTSGKLQSVTKELGQTEGRATAAEKQFHDLELAVSVERRQMAERDELYHAFELRLENAEKRLRAEDERCARLLGKLEGRDTMDDLLERIKTGATVAKKRTAGQDIAELMTSLSEHITDLADELTRTGGGAAGLKRGLSSEDNSAGNAQEQIQSLEEEVELLEAEAVKWKRDADQVRQTLEEERKINEETQEELTLMEEEAMRWKRDAEDARKLLRASEAEAATVTIASPSIATLATIKKLVLSSPPPPQELPGTTPEEKLSHAVVELHACRQAMQAISGLLPDLAAHGGDLSALGISPTIGLGLVDPVNYPSATDDAIATAERVHASLAVSRVEQYKTTLQSLLRNHAQLRKWHLTARQREKKLEATVLELRHSLDDFRTKAKRADLLSGSTVCGSVSSPSTPISQSPGPTGPPYGGATLSAASNGGTVSVGYHPRQLSVLPKGSQSRLGVSAPLETAITSPLVADSTQI</sequence>
<protein>
    <recommendedName>
        <fullName evidence="3">Up-regulated during septation protein 1 domain-containing protein</fullName>
    </recommendedName>
</protein>
<accession>A0A177TTS6</accession>
<reference evidence="4" key="2">
    <citation type="journal article" date="2019" name="IMA Fungus">
        <title>Genome sequencing and comparison of five Tilletia species to identify candidate genes for the detection of regulated species infecting wheat.</title>
        <authorList>
            <person name="Nguyen H.D.T."/>
            <person name="Sultana T."/>
            <person name="Kesanakurti P."/>
            <person name="Hambleton S."/>
        </authorList>
    </citation>
    <scope>NUCLEOTIDE SEQUENCE</scope>
    <source>
        <strain evidence="4">DAOMC 236416</strain>
    </source>
</reference>
<dbReference type="Pfam" id="PF15456">
    <property type="entry name" value="Uds1"/>
    <property type="match status" value="1"/>
</dbReference>
<feature type="region of interest" description="Disordered" evidence="2">
    <location>
        <begin position="2245"/>
        <end position="2272"/>
    </location>
</feature>
<feature type="region of interest" description="Disordered" evidence="2">
    <location>
        <begin position="1982"/>
        <end position="2002"/>
    </location>
</feature>
<dbReference type="SUPFAM" id="SSF57997">
    <property type="entry name" value="Tropomyosin"/>
    <property type="match status" value="1"/>
</dbReference>
<feature type="compositionally biased region" description="Polar residues" evidence="2">
    <location>
        <begin position="1990"/>
        <end position="2002"/>
    </location>
</feature>
<feature type="compositionally biased region" description="Polar residues" evidence="2">
    <location>
        <begin position="456"/>
        <end position="466"/>
    </location>
</feature>
<feature type="region of interest" description="Disordered" evidence="2">
    <location>
        <begin position="1112"/>
        <end position="1145"/>
    </location>
</feature>
<feature type="compositionally biased region" description="Basic and acidic residues" evidence="2">
    <location>
        <begin position="186"/>
        <end position="204"/>
    </location>
</feature>
<dbReference type="Proteomes" id="UP000077521">
    <property type="component" value="Unassembled WGS sequence"/>
</dbReference>
<name>A0A177TTS6_9BASI</name>
<feature type="compositionally biased region" description="Low complexity" evidence="2">
    <location>
        <begin position="737"/>
        <end position="750"/>
    </location>
</feature>
<feature type="compositionally biased region" description="Polar residues" evidence="2">
    <location>
        <begin position="480"/>
        <end position="493"/>
    </location>
</feature>
<feature type="region of interest" description="Disordered" evidence="2">
    <location>
        <begin position="903"/>
        <end position="973"/>
    </location>
</feature>
<feature type="compositionally biased region" description="Low complexity" evidence="2">
    <location>
        <begin position="81"/>
        <end position="100"/>
    </location>
</feature>
<feature type="compositionally biased region" description="Acidic residues" evidence="2">
    <location>
        <begin position="169"/>
        <end position="185"/>
    </location>
</feature>
<gene>
    <name evidence="4" type="ORF">A4X13_0g7182</name>
</gene>
<keyword evidence="5" id="KW-1185">Reference proteome</keyword>
<feature type="compositionally biased region" description="Low complexity" evidence="2">
    <location>
        <begin position="1"/>
        <end position="11"/>
    </location>
</feature>
<feature type="region of interest" description="Disordered" evidence="2">
    <location>
        <begin position="81"/>
        <end position="285"/>
    </location>
</feature>
<comment type="caution">
    <text evidence="4">The sequence shown here is derived from an EMBL/GenBank/DDBJ whole genome shotgun (WGS) entry which is preliminary data.</text>
</comment>
<feature type="region of interest" description="Disordered" evidence="2">
    <location>
        <begin position="1"/>
        <end position="58"/>
    </location>
</feature>
<feature type="compositionally biased region" description="Low complexity" evidence="2">
    <location>
        <begin position="537"/>
        <end position="557"/>
    </location>
</feature>
<dbReference type="Gene3D" id="1.10.287.1490">
    <property type="match status" value="2"/>
</dbReference>
<evidence type="ECO:0000259" key="3">
    <source>
        <dbReference type="Pfam" id="PF15456"/>
    </source>
</evidence>
<feature type="compositionally biased region" description="Low complexity" evidence="2">
    <location>
        <begin position="2246"/>
        <end position="2260"/>
    </location>
</feature>
<feature type="region of interest" description="Disordered" evidence="2">
    <location>
        <begin position="429"/>
        <end position="760"/>
    </location>
</feature>
<feature type="compositionally biased region" description="Polar residues" evidence="2">
    <location>
        <begin position="520"/>
        <end position="529"/>
    </location>
</feature>
<feature type="compositionally biased region" description="Low complexity" evidence="2">
    <location>
        <begin position="941"/>
        <end position="959"/>
    </location>
</feature>
<feature type="compositionally biased region" description="Basic and acidic residues" evidence="2">
    <location>
        <begin position="494"/>
        <end position="503"/>
    </location>
</feature>
<feature type="compositionally biased region" description="Low complexity" evidence="2">
    <location>
        <begin position="374"/>
        <end position="384"/>
    </location>
</feature>
<feature type="compositionally biased region" description="Low complexity" evidence="2">
    <location>
        <begin position="276"/>
        <end position="285"/>
    </location>
</feature>
<feature type="compositionally biased region" description="Low complexity" evidence="2">
    <location>
        <begin position="585"/>
        <end position="594"/>
    </location>
</feature>
<feature type="domain" description="Up-regulated during septation protein 1" evidence="3">
    <location>
        <begin position="806"/>
        <end position="1019"/>
    </location>
</feature>
<feature type="coiled-coil region" evidence="1">
    <location>
        <begin position="1759"/>
        <end position="1926"/>
    </location>
</feature>
<feature type="compositionally biased region" description="Low complexity" evidence="2">
    <location>
        <begin position="444"/>
        <end position="455"/>
    </location>
</feature>
<feature type="compositionally biased region" description="Low complexity" evidence="2">
    <location>
        <begin position="249"/>
        <end position="260"/>
    </location>
</feature>
<evidence type="ECO:0000313" key="4">
    <source>
        <dbReference type="EMBL" id="KAE8241978.1"/>
    </source>
</evidence>
<feature type="compositionally biased region" description="Polar residues" evidence="2">
    <location>
        <begin position="149"/>
        <end position="159"/>
    </location>
</feature>
<evidence type="ECO:0000256" key="2">
    <source>
        <dbReference type="SAM" id="MobiDB-lite"/>
    </source>
</evidence>
<dbReference type="InterPro" id="IPR029191">
    <property type="entry name" value="Uds1"/>
</dbReference>
<feature type="compositionally biased region" description="Polar residues" evidence="2">
    <location>
        <begin position="297"/>
        <end position="314"/>
    </location>
</feature>
<dbReference type="Gene3D" id="1.20.1480.30">
    <property type="entry name" value="Designed four-helix bundle protein"/>
    <property type="match status" value="1"/>
</dbReference>
<proteinExistence type="predicted"/>
<feature type="compositionally biased region" description="Low complexity" evidence="2">
    <location>
        <begin position="37"/>
        <end position="51"/>
    </location>
</feature>
<feature type="compositionally biased region" description="Polar residues" evidence="2">
    <location>
        <begin position="429"/>
        <end position="443"/>
    </location>
</feature>
<evidence type="ECO:0000256" key="1">
    <source>
        <dbReference type="SAM" id="Coils"/>
    </source>
</evidence>
<feature type="compositionally biased region" description="Acidic residues" evidence="2">
    <location>
        <begin position="205"/>
        <end position="220"/>
    </location>
</feature>
<feature type="region of interest" description="Disordered" evidence="2">
    <location>
        <begin position="371"/>
        <end position="393"/>
    </location>
</feature>
<dbReference type="EMBL" id="LWDF02000824">
    <property type="protein sequence ID" value="KAE8241978.1"/>
    <property type="molecule type" value="Genomic_DNA"/>
</dbReference>
<feature type="compositionally biased region" description="Pro residues" evidence="2">
    <location>
        <begin position="101"/>
        <end position="110"/>
    </location>
</feature>
<feature type="region of interest" description="Disordered" evidence="2">
    <location>
        <begin position="297"/>
        <end position="359"/>
    </location>
</feature>
<evidence type="ECO:0000313" key="5">
    <source>
        <dbReference type="Proteomes" id="UP000077521"/>
    </source>
</evidence>
<feature type="compositionally biased region" description="Polar residues" evidence="2">
    <location>
        <begin position="656"/>
        <end position="673"/>
    </location>
</feature>
<feature type="compositionally biased region" description="Polar residues" evidence="2">
    <location>
        <begin position="565"/>
        <end position="576"/>
    </location>
</feature>